<dbReference type="EMBL" id="DYYG01000009">
    <property type="protein sequence ID" value="HJE22464.1"/>
    <property type="molecule type" value="Genomic_DNA"/>
</dbReference>
<dbReference type="InterPro" id="IPR036249">
    <property type="entry name" value="Thioredoxin-like_sf"/>
</dbReference>
<sequence>MSTAETFPHDTSLSCRFGSVHERSRAIGSTTMRLFYAPRSPFSRKILAVVAELGLEARLGLIRIDPWTDEDLRRHNPTGKVPTLLLADGTALYDSPVIARYLDDLAGTRLVPADSRRWDILRREALGDALAEAVIRRFVERLGPEGERIERVVARQEAAIAAILDRLEGEPGWMEAPVDLGHLAIACALDYLDGRSPELAWNAGRGLLAAWFYDFRGRRSMKIAAAPEFGTFCEVE</sequence>
<comment type="caution">
    <text evidence="2">The sequence shown here is derived from an EMBL/GenBank/DDBJ whole genome shotgun (WGS) entry which is preliminary data.</text>
</comment>
<evidence type="ECO:0000313" key="2">
    <source>
        <dbReference type="EMBL" id="HJE22464.1"/>
    </source>
</evidence>
<dbReference type="InterPro" id="IPR004045">
    <property type="entry name" value="Glutathione_S-Trfase_N"/>
</dbReference>
<dbReference type="Gene3D" id="1.20.1050.10">
    <property type="match status" value="1"/>
</dbReference>
<organism evidence="2 3">
    <name type="scientific">Methylorubrum populi</name>
    <dbReference type="NCBI Taxonomy" id="223967"/>
    <lineage>
        <taxon>Bacteria</taxon>
        <taxon>Pseudomonadati</taxon>
        <taxon>Pseudomonadota</taxon>
        <taxon>Alphaproteobacteria</taxon>
        <taxon>Hyphomicrobiales</taxon>
        <taxon>Methylobacteriaceae</taxon>
        <taxon>Methylorubrum</taxon>
    </lineage>
</organism>
<dbReference type="AlphaFoldDB" id="A0A921JDV2"/>
<dbReference type="Pfam" id="PF13409">
    <property type="entry name" value="GST_N_2"/>
    <property type="match status" value="1"/>
</dbReference>
<dbReference type="Gene3D" id="3.40.30.10">
    <property type="entry name" value="Glutaredoxin"/>
    <property type="match status" value="1"/>
</dbReference>
<evidence type="ECO:0000259" key="1">
    <source>
        <dbReference type="PROSITE" id="PS50404"/>
    </source>
</evidence>
<feature type="domain" description="GST N-terminal" evidence="1">
    <location>
        <begin position="30"/>
        <end position="110"/>
    </location>
</feature>
<evidence type="ECO:0000313" key="3">
    <source>
        <dbReference type="Proteomes" id="UP000742631"/>
    </source>
</evidence>
<dbReference type="CDD" id="cd03049">
    <property type="entry name" value="GST_N_3"/>
    <property type="match status" value="1"/>
</dbReference>
<dbReference type="SUPFAM" id="SSF47616">
    <property type="entry name" value="GST C-terminal domain-like"/>
    <property type="match status" value="1"/>
</dbReference>
<dbReference type="InterPro" id="IPR036282">
    <property type="entry name" value="Glutathione-S-Trfase_C_sf"/>
</dbReference>
<dbReference type="PROSITE" id="PS50404">
    <property type="entry name" value="GST_NTER"/>
    <property type="match status" value="1"/>
</dbReference>
<protein>
    <submittedName>
        <fullName evidence="2">Glutathione S-transferase N-terminal domain-containing protein</fullName>
    </submittedName>
</protein>
<accession>A0A921JDV2</accession>
<dbReference type="SUPFAM" id="SSF52833">
    <property type="entry name" value="Thioredoxin-like"/>
    <property type="match status" value="1"/>
</dbReference>
<proteinExistence type="predicted"/>
<gene>
    <name evidence="2" type="ORF">K8W01_02230</name>
</gene>
<dbReference type="Pfam" id="PF13410">
    <property type="entry name" value="GST_C_2"/>
    <property type="match status" value="1"/>
</dbReference>
<reference evidence="2" key="1">
    <citation type="journal article" date="2021" name="PeerJ">
        <title>Extensive microbial diversity within the chicken gut microbiome revealed by metagenomics and culture.</title>
        <authorList>
            <person name="Gilroy R."/>
            <person name="Ravi A."/>
            <person name="Getino M."/>
            <person name="Pursley I."/>
            <person name="Horton D.L."/>
            <person name="Alikhan N.F."/>
            <person name="Baker D."/>
            <person name="Gharbi K."/>
            <person name="Hall N."/>
            <person name="Watson M."/>
            <person name="Adriaenssens E.M."/>
            <person name="Foster-Nyarko E."/>
            <person name="Jarju S."/>
            <person name="Secka A."/>
            <person name="Antonio M."/>
            <person name="Oren A."/>
            <person name="Chaudhuri R.R."/>
            <person name="La Ragione R."/>
            <person name="Hildebrand F."/>
            <person name="Pallen M.J."/>
        </authorList>
    </citation>
    <scope>NUCLEOTIDE SEQUENCE</scope>
    <source>
        <strain evidence="2">316</strain>
    </source>
</reference>
<dbReference type="Proteomes" id="UP000742631">
    <property type="component" value="Unassembled WGS sequence"/>
</dbReference>
<name>A0A921JDV2_9HYPH</name>
<reference evidence="2" key="2">
    <citation type="submission" date="2021-09" db="EMBL/GenBank/DDBJ databases">
        <authorList>
            <person name="Gilroy R."/>
        </authorList>
    </citation>
    <scope>NUCLEOTIDE SEQUENCE</scope>
    <source>
        <strain evidence="2">316</strain>
    </source>
</reference>